<keyword evidence="7 12" id="KW-0812">Transmembrane</keyword>
<evidence type="ECO:0000259" key="13">
    <source>
        <dbReference type="PROSITE" id="PS50109"/>
    </source>
</evidence>
<keyword evidence="9 12" id="KW-1133">Transmembrane helix</keyword>
<dbReference type="EMBL" id="JAAZWO010000001">
    <property type="protein sequence ID" value="MBC2396411.1"/>
    <property type="molecule type" value="Genomic_DNA"/>
</dbReference>
<comment type="catalytic activity">
    <reaction evidence="1">
        <text>ATP + protein L-histidine = ADP + protein N-phospho-L-histidine.</text>
        <dbReference type="EC" id="2.7.13.3"/>
    </reaction>
</comment>
<dbReference type="SMART" id="SM00387">
    <property type="entry name" value="HATPase_c"/>
    <property type="match status" value="1"/>
</dbReference>
<keyword evidence="5" id="KW-0597">Phosphoprotein</keyword>
<reference evidence="14 15" key="1">
    <citation type="submission" date="2020-04" db="EMBL/GenBank/DDBJ databases">
        <title>Genomic insights into acetone-butanol-ethanol (ABE) fermentation by sequencing solventogenic clostridia strains.</title>
        <authorList>
            <person name="Brown S."/>
        </authorList>
    </citation>
    <scope>NUCLEOTIDE SEQUENCE [LARGE SCALE GENOMIC DNA]</scope>
    <source>
        <strain evidence="14 15">DJ011</strain>
    </source>
</reference>
<evidence type="ECO:0000256" key="7">
    <source>
        <dbReference type="ARBA" id="ARBA00022692"/>
    </source>
</evidence>
<dbReference type="InterPro" id="IPR003594">
    <property type="entry name" value="HATPase_dom"/>
</dbReference>
<dbReference type="AlphaFoldDB" id="A0A923E799"/>
<accession>A0A923E799</accession>
<keyword evidence="10" id="KW-0902">Two-component regulatory system</keyword>
<dbReference type="PANTHER" id="PTHR45453:SF2">
    <property type="entry name" value="HISTIDINE KINASE"/>
    <property type="match status" value="1"/>
</dbReference>
<dbReference type="SUPFAM" id="SSF55874">
    <property type="entry name" value="ATPase domain of HSP90 chaperone/DNA topoisomerase II/histidine kinase"/>
    <property type="match status" value="1"/>
</dbReference>
<dbReference type="GO" id="GO:0005886">
    <property type="term" value="C:plasma membrane"/>
    <property type="evidence" value="ECO:0007669"/>
    <property type="project" value="UniProtKB-SubCell"/>
</dbReference>
<evidence type="ECO:0000256" key="1">
    <source>
        <dbReference type="ARBA" id="ARBA00000085"/>
    </source>
</evidence>
<dbReference type="Pfam" id="PF02518">
    <property type="entry name" value="HATPase_c"/>
    <property type="match status" value="1"/>
</dbReference>
<feature type="transmembrane region" description="Helical" evidence="12">
    <location>
        <begin position="12"/>
        <end position="31"/>
    </location>
</feature>
<evidence type="ECO:0000256" key="9">
    <source>
        <dbReference type="ARBA" id="ARBA00022989"/>
    </source>
</evidence>
<dbReference type="GO" id="GO:0000155">
    <property type="term" value="F:phosphorelay sensor kinase activity"/>
    <property type="evidence" value="ECO:0007669"/>
    <property type="project" value="InterPro"/>
</dbReference>
<dbReference type="InterPro" id="IPR050351">
    <property type="entry name" value="BphY/WalK/GraS-like"/>
</dbReference>
<evidence type="ECO:0000256" key="12">
    <source>
        <dbReference type="SAM" id="Phobius"/>
    </source>
</evidence>
<evidence type="ECO:0000256" key="8">
    <source>
        <dbReference type="ARBA" id="ARBA00022777"/>
    </source>
</evidence>
<dbReference type="InterPro" id="IPR036890">
    <property type="entry name" value="HATPase_C_sf"/>
</dbReference>
<keyword evidence="6" id="KW-0808">Transferase</keyword>
<dbReference type="CDD" id="cd00082">
    <property type="entry name" value="HisKA"/>
    <property type="match status" value="1"/>
</dbReference>
<dbReference type="PRINTS" id="PR00344">
    <property type="entry name" value="BCTRLSENSOR"/>
</dbReference>
<dbReference type="Gene3D" id="3.30.565.10">
    <property type="entry name" value="Histidine kinase-like ATPase, C-terminal domain"/>
    <property type="match status" value="1"/>
</dbReference>
<keyword evidence="15" id="KW-1185">Reference proteome</keyword>
<dbReference type="InterPro" id="IPR003661">
    <property type="entry name" value="HisK_dim/P_dom"/>
</dbReference>
<sequence length="336" mass="39292">MRIREYFKDKYIFILIKVIVLIFTSMILKALSVDTYAIIFIVILNFIAFISFYFYDYIIKNKYYKKVYENLDSLDKKYLISELISEGDFLESKIFYDILTQTNKSMNDEIGKFVSDKHEYKEYIEMWIHEVKTPIAAVKLIIDNNKSNVISNILKEIERVENYIDQSLFYSKSSQVDRDYIIRKLNIKNCINNVVIRNSNTLIDKNIRIKIIECNEFIFCDKKWIEFILHQIVSNSIKYIEKAEGEITFKCKNNNREVILDISDTGIGISEKSLVTIFNKGFTGENGRKFRESTGFGLYLSKKLCDSLGLGINITSKEGIGTTVSILFPKNNMHTF</sequence>
<protein>
    <recommendedName>
        <fullName evidence="3">histidine kinase</fullName>
        <ecNumber evidence="3">2.7.13.3</ecNumber>
    </recommendedName>
</protein>
<organism evidence="14 15">
    <name type="scientific">Clostridium tetanomorphum</name>
    <dbReference type="NCBI Taxonomy" id="1553"/>
    <lineage>
        <taxon>Bacteria</taxon>
        <taxon>Bacillati</taxon>
        <taxon>Bacillota</taxon>
        <taxon>Clostridia</taxon>
        <taxon>Eubacteriales</taxon>
        <taxon>Clostridiaceae</taxon>
        <taxon>Clostridium</taxon>
    </lineage>
</organism>
<evidence type="ECO:0000313" key="14">
    <source>
        <dbReference type="EMBL" id="MBC2396411.1"/>
    </source>
</evidence>
<dbReference type="GO" id="GO:0016036">
    <property type="term" value="P:cellular response to phosphate starvation"/>
    <property type="evidence" value="ECO:0007669"/>
    <property type="project" value="TreeGrafter"/>
</dbReference>
<proteinExistence type="predicted"/>
<evidence type="ECO:0000256" key="6">
    <source>
        <dbReference type="ARBA" id="ARBA00022679"/>
    </source>
</evidence>
<dbReference type="EC" id="2.7.13.3" evidence="3"/>
<keyword evidence="4" id="KW-1003">Cell membrane</keyword>
<keyword evidence="11 12" id="KW-0472">Membrane</keyword>
<dbReference type="PROSITE" id="PS50109">
    <property type="entry name" value="HIS_KIN"/>
    <property type="match status" value="1"/>
</dbReference>
<keyword evidence="8 14" id="KW-0418">Kinase</keyword>
<dbReference type="RefSeq" id="WP_035148736.1">
    <property type="nucleotide sequence ID" value="NZ_JAAZWO010000001.1"/>
</dbReference>
<evidence type="ECO:0000256" key="10">
    <source>
        <dbReference type="ARBA" id="ARBA00023012"/>
    </source>
</evidence>
<comment type="caution">
    <text evidence="14">The sequence shown here is derived from an EMBL/GenBank/DDBJ whole genome shotgun (WGS) entry which is preliminary data.</text>
</comment>
<name>A0A923E799_CLOTT</name>
<evidence type="ECO:0000256" key="2">
    <source>
        <dbReference type="ARBA" id="ARBA00004651"/>
    </source>
</evidence>
<dbReference type="PANTHER" id="PTHR45453">
    <property type="entry name" value="PHOSPHATE REGULON SENSOR PROTEIN PHOR"/>
    <property type="match status" value="1"/>
</dbReference>
<evidence type="ECO:0000256" key="11">
    <source>
        <dbReference type="ARBA" id="ARBA00023136"/>
    </source>
</evidence>
<gene>
    <name evidence="14" type="ORF">HGG79_01280</name>
</gene>
<dbReference type="InterPro" id="IPR005467">
    <property type="entry name" value="His_kinase_dom"/>
</dbReference>
<dbReference type="GO" id="GO:0004721">
    <property type="term" value="F:phosphoprotein phosphatase activity"/>
    <property type="evidence" value="ECO:0007669"/>
    <property type="project" value="TreeGrafter"/>
</dbReference>
<dbReference type="Proteomes" id="UP000563151">
    <property type="component" value="Unassembled WGS sequence"/>
</dbReference>
<feature type="transmembrane region" description="Helical" evidence="12">
    <location>
        <begin position="37"/>
        <end position="55"/>
    </location>
</feature>
<feature type="domain" description="Histidine kinase" evidence="13">
    <location>
        <begin position="126"/>
        <end position="332"/>
    </location>
</feature>
<evidence type="ECO:0000256" key="3">
    <source>
        <dbReference type="ARBA" id="ARBA00012438"/>
    </source>
</evidence>
<evidence type="ECO:0000256" key="5">
    <source>
        <dbReference type="ARBA" id="ARBA00022553"/>
    </source>
</evidence>
<comment type="subcellular location">
    <subcellularLocation>
        <location evidence="2">Cell membrane</location>
        <topology evidence="2">Multi-pass membrane protein</topology>
    </subcellularLocation>
</comment>
<evidence type="ECO:0000256" key="4">
    <source>
        <dbReference type="ARBA" id="ARBA00022475"/>
    </source>
</evidence>
<evidence type="ECO:0000313" key="15">
    <source>
        <dbReference type="Proteomes" id="UP000563151"/>
    </source>
</evidence>
<dbReference type="InterPro" id="IPR004358">
    <property type="entry name" value="Sig_transdc_His_kin-like_C"/>
</dbReference>